<dbReference type="Gene3D" id="1.10.600.10">
    <property type="entry name" value="Farnesyl Diphosphate Synthase"/>
    <property type="match status" value="1"/>
</dbReference>
<dbReference type="Pfam" id="PF19086">
    <property type="entry name" value="Terpene_syn_C_2"/>
    <property type="match status" value="1"/>
</dbReference>
<proteinExistence type="predicted"/>
<dbReference type="InterPro" id="IPR008949">
    <property type="entry name" value="Isoprenoid_synthase_dom_sf"/>
</dbReference>
<keyword evidence="2" id="KW-1185">Reference proteome</keyword>
<evidence type="ECO:0000313" key="2">
    <source>
        <dbReference type="Proteomes" id="UP001642540"/>
    </source>
</evidence>
<feature type="non-terminal residue" evidence="1">
    <location>
        <position position="1"/>
    </location>
</feature>
<gene>
    <name evidence="1" type="ORF">ODALV1_LOCUS25096</name>
</gene>
<sequence length="438" mass="51352">DSRLIIKSFISFFETTRHSISQRIDAMQEKYGRVFFKTPNQTNLIEMQSINSIRFSNLDHKWYDSNGKIHPEFENYKGKEFSLYFKIYQNDKNGVLVPFEGNMQLPYRLGEVGPQDLDGIAVAEREDQKLVRTFNLIDEDVTVDKIERDMQQAGILAACFPNQKLEDSKIQRLYNLAGFAFDDEIEKMHPKLQFGELNYFAKLAGEILKGKSVNLDKFISGRVKLPNIFIKYLELMQCFQEELSSAEEKHKTNGNYVRDTYRIWIEGICLENCIEWNNQKLRVFHDAKKELRSWVAAALVSLEFAMFDAKISPNPEIRKTFLFQWFTKVYAKQTCLINDLVSFRKEMESMQGVGCNKVYLLHINKDLHLKDAMQKVLDKANDLVTQLVDTGNLLCQLHRDDEHVRYVEKTKYIVYGHIQWLTFSDRYHKGLVFDCVMK</sequence>
<reference evidence="1 2" key="1">
    <citation type="submission" date="2024-08" db="EMBL/GenBank/DDBJ databases">
        <authorList>
            <person name="Cucini C."/>
            <person name="Frati F."/>
        </authorList>
    </citation>
    <scope>NUCLEOTIDE SEQUENCE [LARGE SCALE GENOMIC DNA]</scope>
</reference>
<accession>A0ABP1RQW8</accession>
<dbReference type="SUPFAM" id="SSF48576">
    <property type="entry name" value="Terpenoid synthases"/>
    <property type="match status" value="1"/>
</dbReference>
<protein>
    <submittedName>
        <fullName evidence="1">Uncharacterized protein</fullName>
    </submittedName>
</protein>
<name>A0ABP1RQW8_9HEXA</name>
<dbReference type="EMBL" id="CAXLJM020000099">
    <property type="protein sequence ID" value="CAL8133501.1"/>
    <property type="molecule type" value="Genomic_DNA"/>
</dbReference>
<comment type="caution">
    <text evidence="1">The sequence shown here is derived from an EMBL/GenBank/DDBJ whole genome shotgun (WGS) entry which is preliminary data.</text>
</comment>
<evidence type="ECO:0000313" key="1">
    <source>
        <dbReference type="EMBL" id="CAL8133501.1"/>
    </source>
</evidence>
<dbReference type="Proteomes" id="UP001642540">
    <property type="component" value="Unassembled WGS sequence"/>
</dbReference>
<organism evidence="1 2">
    <name type="scientific">Orchesella dallaii</name>
    <dbReference type="NCBI Taxonomy" id="48710"/>
    <lineage>
        <taxon>Eukaryota</taxon>
        <taxon>Metazoa</taxon>
        <taxon>Ecdysozoa</taxon>
        <taxon>Arthropoda</taxon>
        <taxon>Hexapoda</taxon>
        <taxon>Collembola</taxon>
        <taxon>Entomobryomorpha</taxon>
        <taxon>Entomobryoidea</taxon>
        <taxon>Orchesellidae</taxon>
        <taxon>Orchesellinae</taxon>
        <taxon>Orchesella</taxon>
    </lineage>
</organism>